<evidence type="ECO:0000313" key="3">
    <source>
        <dbReference type="Proteomes" id="UP001597458"/>
    </source>
</evidence>
<dbReference type="GO" id="GO:0102208">
    <property type="term" value="F:2-polyprenyl-6-hydroxyphenol methylase activity"/>
    <property type="evidence" value="ECO:0007669"/>
    <property type="project" value="UniProtKB-EC"/>
</dbReference>
<protein>
    <submittedName>
        <fullName evidence="2">Class I SAM-dependent methyltransferase</fullName>
        <ecNumber evidence="2">2.1.1.222</ecNumber>
        <ecNumber evidence="2">2.1.1.64</ecNumber>
    </submittedName>
</protein>
<dbReference type="GO" id="GO:0061542">
    <property type="term" value="F:3-demethylubiquinol 3-O-methyltransferase activity"/>
    <property type="evidence" value="ECO:0007669"/>
    <property type="project" value="UniProtKB-EC"/>
</dbReference>
<dbReference type="GO" id="GO:0032259">
    <property type="term" value="P:methylation"/>
    <property type="evidence" value="ECO:0007669"/>
    <property type="project" value="UniProtKB-KW"/>
</dbReference>
<proteinExistence type="predicted"/>
<dbReference type="Proteomes" id="UP001597458">
    <property type="component" value="Unassembled WGS sequence"/>
</dbReference>
<dbReference type="CDD" id="cd02440">
    <property type="entry name" value="AdoMet_MTases"/>
    <property type="match status" value="1"/>
</dbReference>
<dbReference type="InterPro" id="IPR013216">
    <property type="entry name" value="Methyltransf_11"/>
</dbReference>
<reference evidence="3" key="1">
    <citation type="journal article" date="2019" name="Int. J. Syst. Evol. Microbiol.">
        <title>The Global Catalogue of Microorganisms (GCM) 10K type strain sequencing project: providing services to taxonomists for standard genome sequencing and annotation.</title>
        <authorList>
            <consortium name="The Broad Institute Genomics Platform"/>
            <consortium name="The Broad Institute Genome Sequencing Center for Infectious Disease"/>
            <person name="Wu L."/>
            <person name="Ma J."/>
        </authorList>
    </citation>
    <scope>NUCLEOTIDE SEQUENCE [LARGE SCALE GENOMIC DNA]</scope>
    <source>
        <strain evidence="3">TISTR 2241</strain>
    </source>
</reference>
<dbReference type="EMBL" id="JBHUMR010000008">
    <property type="protein sequence ID" value="MFD2616680.1"/>
    <property type="molecule type" value="Genomic_DNA"/>
</dbReference>
<evidence type="ECO:0000259" key="1">
    <source>
        <dbReference type="Pfam" id="PF08241"/>
    </source>
</evidence>
<dbReference type="EC" id="2.1.1.222" evidence="2"/>
<comment type="caution">
    <text evidence="2">The sequence shown here is derived from an EMBL/GenBank/DDBJ whole genome shotgun (WGS) entry which is preliminary data.</text>
</comment>
<dbReference type="Gene3D" id="3.30.460.40">
    <property type="match status" value="1"/>
</dbReference>
<dbReference type="InterPro" id="IPR029063">
    <property type="entry name" value="SAM-dependent_MTases_sf"/>
</dbReference>
<dbReference type="Gene3D" id="3.40.50.150">
    <property type="entry name" value="Vaccinia Virus protein VP39"/>
    <property type="match status" value="1"/>
</dbReference>
<name>A0ABW5PP93_9BACI</name>
<dbReference type="RefSeq" id="WP_141189456.1">
    <property type="nucleotide sequence ID" value="NZ_JBHUMR010000008.1"/>
</dbReference>
<dbReference type="SUPFAM" id="SSF53335">
    <property type="entry name" value="S-adenosyl-L-methionine-dependent methyltransferases"/>
    <property type="match status" value="1"/>
</dbReference>
<dbReference type="EC" id="2.1.1.64" evidence="2"/>
<keyword evidence="2" id="KW-0808">Transferase</keyword>
<sequence length="398" mass="45202">MKTKEALNSKLQPILSILDQESIAYTIEGAASCLLQDVEVSVTDPIDIAVQWDFCAKVHELFDKRRLQKVMKDDQKTVLSYLHEDHPFHFIFYFNHVIVTDPFRLPIKIDNKTVWVRSLDAELRFLKKEDSLYQAIKDHFRKLQESNTVLNGGAWNQEVYQAWIERFGSPKEMAHKLLSHPKRSLSHLLEYLGDLQGKKVINLLGSHGAKAIAMAILGASSTVVDISNENAKYAREVADAADVPLNYIISDVLSLPETEKNCSYDLVLMELGILHYFIDLEPLATLVYQLLDQGGKLILQDFHPISTKLITSKGKKHKVTGNYFDKKLEIREVAYTKHLTQSQDNKHDVYLRKWTIGEIVTAFAEAGLTITRLDESPNIKISDIGIPKVFTLVAEKKG</sequence>
<organism evidence="2 3">
    <name type="scientific">Terrilactibacillus laevilacticus</name>
    <dbReference type="NCBI Taxonomy" id="1380157"/>
    <lineage>
        <taxon>Bacteria</taxon>
        <taxon>Bacillati</taxon>
        <taxon>Bacillota</taxon>
        <taxon>Bacilli</taxon>
        <taxon>Bacillales</taxon>
        <taxon>Bacillaceae</taxon>
        <taxon>Terrilactibacillus</taxon>
    </lineage>
</organism>
<accession>A0ABW5PP93</accession>
<keyword evidence="2" id="KW-0489">Methyltransferase</keyword>
<evidence type="ECO:0000313" key="2">
    <source>
        <dbReference type="EMBL" id="MFD2616680.1"/>
    </source>
</evidence>
<gene>
    <name evidence="2" type="ORF">ACFSTF_05075</name>
</gene>
<dbReference type="Pfam" id="PF08241">
    <property type="entry name" value="Methyltransf_11"/>
    <property type="match status" value="1"/>
</dbReference>
<feature type="domain" description="Methyltransferase type 11" evidence="1">
    <location>
        <begin position="208"/>
        <end position="299"/>
    </location>
</feature>
<keyword evidence="3" id="KW-1185">Reference proteome</keyword>